<dbReference type="Proteomes" id="UP000320055">
    <property type="component" value="Unassembled WGS sequence"/>
</dbReference>
<accession>A0A563VLI9</accession>
<reference evidence="2 3" key="1">
    <citation type="submission" date="2019-01" db="EMBL/GenBank/DDBJ databases">
        <authorList>
            <person name="Brito A."/>
        </authorList>
    </citation>
    <scope>NUCLEOTIDE SEQUENCE [LARGE SCALE GENOMIC DNA]</scope>
    <source>
        <strain evidence="2">1</strain>
    </source>
</reference>
<evidence type="ECO:0000313" key="3">
    <source>
        <dbReference type="Proteomes" id="UP000320055"/>
    </source>
</evidence>
<evidence type="ECO:0008006" key="4">
    <source>
        <dbReference type="Google" id="ProtNLM"/>
    </source>
</evidence>
<evidence type="ECO:0000256" key="1">
    <source>
        <dbReference type="SAM" id="Phobius"/>
    </source>
</evidence>
<proteinExistence type="predicted"/>
<feature type="transmembrane region" description="Helical" evidence="1">
    <location>
        <begin position="128"/>
        <end position="149"/>
    </location>
</feature>
<dbReference type="AlphaFoldDB" id="A0A563VLI9"/>
<name>A0A563VLI9_9CYAN</name>
<dbReference type="OrthoDB" id="529281at2"/>
<feature type="transmembrane region" description="Helical" evidence="1">
    <location>
        <begin position="155"/>
        <end position="179"/>
    </location>
</feature>
<keyword evidence="3" id="KW-1185">Reference proteome</keyword>
<organism evidence="2 3">
    <name type="scientific">Hyella patelloides LEGE 07179</name>
    <dbReference type="NCBI Taxonomy" id="945734"/>
    <lineage>
        <taxon>Bacteria</taxon>
        <taxon>Bacillati</taxon>
        <taxon>Cyanobacteriota</taxon>
        <taxon>Cyanophyceae</taxon>
        <taxon>Pleurocapsales</taxon>
        <taxon>Hyellaceae</taxon>
        <taxon>Hyella</taxon>
    </lineage>
</organism>
<feature type="transmembrane region" description="Helical" evidence="1">
    <location>
        <begin position="48"/>
        <end position="67"/>
    </location>
</feature>
<feature type="transmembrane region" description="Helical" evidence="1">
    <location>
        <begin position="25"/>
        <end position="42"/>
    </location>
</feature>
<keyword evidence="1" id="KW-0472">Membrane</keyword>
<sequence length="185" mass="21213">MLQVYLDEYGKLKEEQAQRIGFRDNIIYVTLGLFGGVLSFALSDKTHLYALLVIPWICLILGWTYLVNDEKISAIGKYIRLTLSKKIYETTKNTTPEENIQMDLESIFGWETAHRSDKRRKKRKIEQLIIDQITFVLSGIIALFTFWFSASNIAVVTHILCAIELVTLIALGVEIFMYADLAEGR</sequence>
<protein>
    <recommendedName>
        <fullName evidence="4">Integral membrane protein</fullName>
    </recommendedName>
</protein>
<dbReference type="RefSeq" id="WP_144870095.1">
    <property type="nucleotide sequence ID" value="NZ_LR213890.1"/>
</dbReference>
<keyword evidence="1" id="KW-1133">Transmembrane helix</keyword>
<dbReference type="EMBL" id="CAACVJ010000044">
    <property type="protein sequence ID" value="VEP12175.1"/>
    <property type="molecule type" value="Genomic_DNA"/>
</dbReference>
<gene>
    <name evidence="2" type="ORF">H1P_1380002</name>
</gene>
<evidence type="ECO:0000313" key="2">
    <source>
        <dbReference type="EMBL" id="VEP12175.1"/>
    </source>
</evidence>
<keyword evidence="1" id="KW-0812">Transmembrane</keyword>